<dbReference type="EMBL" id="JANLFC010000057">
    <property type="protein sequence ID" value="MCR4450242.1"/>
    <property type="molecule type" value="Genomic_DNA"/>
</dbReference>
<reference evidence="2" key="1">
    <citation type="submission" date="2022-08" db="EMBL/GenBank/DDBJ databases">
        <title>A global survey of hypervirulent Aeromonas hydrophila identified this emerging pathogen in farmed fish in the lower Mekong River basin.</title>
        <authorList>
            <person name="Xu T."/>
            <person name="Rasmussen-Ivey C.R."/>
            <person name="Moen F.S."/>
            <person name="Fernandez Bravo A."/>
            <person name="Lamy B."/>
            <person name="Beaz-Hidalgo R."/>
            <person name="Khan C.D."/>
            <person name="Castro Escarpulli G."/>
            <person name="Yasin I.S.M."/>
            <person name="Figueras M.J."/>
            <person name="Azzam Sayuti M."/>
            <person name="Karim M.M."/>
            <person name="Alam K.M."/>
            <person name="Le T.T.T."/>
            <person name="Thao N.H.P."/>
            <person name="Addo S."/>
            <person name="Duodu S."/>
            <person name="Ali S."/>
            <person name="Mey S."/>
            <person name="Somony T."/>
            <person name="Liles M.R."/>
        </authorList>
    </citation>
    <scope>NUCLEOTIDE SEQUENCE</scope>
    <source>
        <strain evidence="2">0.14</strain>
    </source>
</reference>
<dbReference type="RefSeq" id="WP_199416171.1">
    <property type="nucleotide sequence ID" value="NZ_JAAKPH010000017.1"/>
</dbReference>
<gene>
    <name evidence="2" type="ORF">NS965_17800</name>
</gene>
<dbReference type="Pfam" id="PF26115">
    <property type="entry name" value="PDDEXK_GAPS4"/>
    <property type="match status" value="1"/>
</dbReference>
<feature type="domain" description="GAPS4 PD-(D/E)XK nuclease" evidence="1">
    <location>
        <begin position="1"/>
        <end position="170"/>
    </location>
</feature>
<evidence type="ECO:0000313" key="2">
    <source>
        <dbReference type="EMBL" id="MCR4450242.1"/>
    </source>
</evidence>
<sequence>MGEFSKKVGEHGELIVKNFLSMIGWLSVQEGETIPCEHGEKHKESSNAKTTHGIDAFYSVKSQLQDFTLDNIVVSVKYTSKPYPNAPSTKFKSHLKDLANTLECFMHSDFRTENNQRYEMTGIKSARDIGVLFWLTSDRESQQDVISKVFNVELDKTLIFSSMHVIDNSRASFIYDSISYVKKKFSEKDINFHYAFSSSNYSDPTIKKYGKIMPVEYLTSNVIPFRLVESTTGKVSFCLVCRDGFSEESINRLIYLASDVSQDFTDDFVFLFPDYDHLKHQSIVSGAGRMQEELLNKLNVEVYSFNESFEGLIHG</sequence>
<protein>
    <recommendedName>
        <fullName evidence="1">GAPS4 PD-(D/E)XK nuclease domain-containing protein</fullName>
    </recommendedName>
</protein>
<organism evidence="2 3">
    <name type="scientific">Aeromonas veronii</name>
    <dbReference type="NCBI Taxonomy" id="654"/>
    <lineage>
        <taxon>Bacteria</taxon>
        <taxon>Pseudomonadati</taxon>
        <taxon>Pseudomonadota</taxon>
        <taxon>Gammaproteobacteria</taxon>
        <taxon>Aeromonadales</taxon>
        <taxon>Aeromonadaceae</taxon>
        <taxon>Aeromonas</taxon>
    </lineage>
</organism>
<evidence type="ECO:0000259" key="1">
    <source>
        <dbReference type="Pfam" id="PF26115"/>
    </source>
</evidence>
<name>A0AAW5MHG8_AERVE</name>
<dbReference type="AlphaFoldDB" id="A0AAW5MHG8"/>
<proteinExistence type="predicted"/>
<accession>A0AAW5MHG8</accession>
<dbReference type="InterPro" id="IPR058873">
    <property type="entry name" value="PDDEXK_GAPS4"/>
</dbReference>
<evidence type="ECO:0000313" key="3">
    <source>
        <dbReference type="Proteomes" id="UP001204061"/>
    </source>
</evidence>
<comment type="caution">
    <text evidence="2">The sequence shown here is derived from an EMBL/GenBank/DDBJ whole genome shotgun (WGS) entry which is preliminary data.</text>
</comment>
<dbReference type="Proteomes" id="UP001204061">
    <property type="component" value="Unassembled WGS sequence"/>
</dbReference>